<keyword evidence="2" id="KW-1185">Reference proteome</keyword>
<dbReference type="EMBL" id="LYDR01000072">
    <property type="protein sequence ID" value="ODA31920.1"/>
    <property type="molecule type" value="Genomic_DNA"/>
</dbReference>
<organism evidence="1 2">
    <name type="scientific">Planctopirus hydrillae</name>
    <dbReference type="NCBI Taxonomy" id="1841610"/>
    <lineage>
        <taxon>Bacteria</taxon>
        <taxon>Pseudomonadati</taxon>
        <taxon>Planctomycetota</taxon>
        <taxon>Planctomycetia</taxon>
        <taxon>Planctomycetales</taxon>
        <taxon>Planctomycetaceae</taxon>
        <taxon>Planctopirus</taxon>
    </lineage>
</organism>
<evidence type="ECO:0000313" key="1">
    <source>
        <dbReference type="EMBL" id="ODA31920.1"/>
    </source>
</evidence>
<sequence>MSRLRVYWPDAVSDAEELIVPFTPLQMDIAPERTMRRPQLPSRSSRFPQTTIRAPHFLAASDSYPTHDAVNSSVLDRARTLYLNRCCPDCSHPIVEPVELDDAMVNRNGQPIPGTATLIGFRCDACDNEWPAK</sequence>
<reference evidence="1 2" key="1">
    <citation type="submission" date="2016-05" db="EMBL/GenBank/DDBJ databases">
        <title>Genomic and physiological characterization of Planctopirus sp. isolated from fresh water lake.</title>
        <authorList>
            <person name="Subhash Y."/>
            <person name="Ramana C."/>
        </authorList>
    </citation>
    <scope>NUCLEOTIDE SEQUENCE [LARGE SCALE GENOMIC DNA]</scope>
    <source>
        <strain evidence="1 2">JC280</strain>
    </source>
</reference>
<dbReference type="OrthoDB" id="275535at2"/>
<protein>
    <submittedName>
        <fullName evidence="1">Uncharacterized protein</fullName>
    </submittedName>
</protein>
<dbReference type="Proteomes" id="UP000094828">
    <property type="component" value="Unassembled WGS sequence"/>
</dbReference>
<comment type="caution">
    <text evidence="1">The sequence shown here is derived from an EMBL/GenBank/DDBJ whole genome shotgun (WGS) entry which is preliminary data.</text>
</comment>
<accession>A0A1C3EFC3</accession>
<gene>
    <name evidence="1" type="ORF">A6X21_21850</name>
</gene>
<proteinExistence type="predicted"/>
<dbReference type="AlphaFoldDB" id="A0A1C3EFC3"/>
<name>A0A1C3EFC3_9PLAN</name>
<dbReference type="RefSeq" id="WP_068847698.1">
    <property type="nucleotide sequence ID" value="NZ_LYDR01000072.1"/>
</dbReference>
<evidence type="ECO:0000313" key="2">
    <source>
        <dbReference type="Proteomes" id="UP000094828"/>
    </source>
</evidence>